<dbReference type="Gene3D" id="1.25.10.10">
    <property type="entry name" value="Leucine-rich Repeat Variant"/>
    <property type="match status" value="1"/>
</dbReference>
<proteinExistence type="predicted"/>
<evidence type="ECO:0000256" key="7">
    <source>
        <dbReference type="PROSITE-ProRule" id="PRU00259"/>
    </source>
</evidence>
<comment type="catalytic activity">
    <reaction evidence="1 8">
        <text>S-ubiquitinyl-[E2 ubiquitin-conjugating enzyme]-L-cysteine + [acceptor protein]-L-lysine = [E2 ubiquitin-conjugating enzyme]-L-cysteine + N(6)-ubiquitinyl-[acceptor protein]-L-lysine.</text>
        <dbReference type="EC" id="2.3.2.27"/>
    </reaction>
</comment>
<evidence type="ECO:0000256" key="4">
    <source>
        <dbReference type="ARBA" id="ARBA00022679"/>
    </source>
</evidence>
<dbReference type="InterPro" id="IPR000225">
    <property type="entry name" value="Armadillo"/>
</dbReference>
<evidence type="ECO:0000313" key="11">
    <source>
        <dbReference type="Proteomes" id="UP001159364"/>
    </source>
</evidence>
<accession>A0AAV8TRL1</accession>
<keyword evidence="11" id="KW-1185">Reference proteome</keyword>
<dbReference type="InterPro" id="IPR013083">
    <property type="entry name" value="Znf_RING/FYVE/PHD"/>
</dbReference>
<dbReference type="EC" id="2.3.2.27" evidence="8"/>
<dbReference type="Pfam" id="PF25598">
    <property type="entry name" value="ARM_PUB"/>
    <property type="match status" value="1"/>
</dbReference>
<evidence type="ECO:0000256" key="1">
    <source>
        <dbReference type="ARBA" id="ARBA00000900"/>
    </source>
</evidence>
<name>A0AAV8TRL1_9ROSI</name>
<dbReference type="SMART" id="SM00504">
    <property type="entry name" value="Ubox"/>
    <property type="match status" value="1"/>
</dbReference>
<sequence length="411" mass="46219">MVKDLYVTVPSFFRCPISLDVMKSPVSLCTGVTYDRDSIERWLDSGNNTCPATMQPLQTKDVVPNRTLQRLIKIWSESVHHNCRVDSVSNLAPSPEEIEAIVKALKSGDREQNVRRNNLSKLLTFARESEESREVLALTEGVVSMLVDLMIESTEIEEVVRLLDVMLPKIGERKELMTLQLKKGDEDSKNFLCSLLSVLQQGRLDSRIGSLRILEAIAIDAESQFMILENEGLLTEMVRFLCLESDPVLIEASLSCLIAISKPKRVKVKLAHLKTVSELRKLLKSPDVNVSITEKAMKLLETMSSSREGREDMCSDAACLEAVMEKMLKVTAETTERAVTVMWSVCYLFRDRRAQEAVASRNGLTIVLLLMQSNCSPAVRLMAADLLKIFRVNSKSRLSSYDTKTTHIMPF</sequence>
<dbReference type="FunFam" id="3.30.40.10:FF:000502">
    <property type="entry name" value="RING-type E3 ubiquitin transferase"/>
    <property type="match status" value="1"/>
</dbReference>
<keyword evidence="4 8" id="KW-0808">Transferase</keyword>
<protein>
    <recommendedName>
        <fullName evidence="8 9">U-box domain-containing protein</fullName>
        <ecNumber evidence="8">2.3.2.27</ecNumber>
    </recommendedName>
    <alternativeName>
        <fullName evidence="8">RING-type E3 ubiquitin transferase PUB</fullName>
    </alternativeName>
</protein>
<dbReference type="AlphaFoldDB" id="A0AAV8TRL1"/>
<dbReference type="Gene3D" id="3.30.40.10">
    <property type="entry name" value="Zinc/RING finger domain, C3HC4 (zinc finger)"/>
    <property type="match status" value="1"/>
</dbReference>
<dbReference type="InterPro" id="IPR011989">
    <property type="entry name" value="ARM-like"/>
</dbReference>
<dbReference type="InterPro" id="IPR003613">
    <property type="entry name" value="Ubox_domain"/>
</dbReference>
<feature type="repeat" description="ARM" evidence="7">
    <location>
        <begin position="274"/>
        <end position="318"/>
    </location>
</feature>
<keyword evidence="5" id="KW-0677">Repeat</keyword>
<feature type="domain" description="U-box" evidence="9">
    <location>
        <begin position="8"/>
        <end position="82"/>
    </location>
</feature>
<dbReference type="PROSITE" id="PS50176">
    <property type="entry name" value="ARM_REPEAT"/>
    <property type="match status" value="1"/>
</dbReference>
<evidence type="ECO:0000313" key="10">
    <source>
        <dbReference type="EMBL" id="KAJ8769096.1"/>
    </source>
</evidence>
<dbReference type="GO" id="GO:0061630">
    <property type="term" value="F:ubiquitin protein ligase activity"/>
    <property type="evidence" value="ECO:0007669"/>
    <property type="project" value="UniProtKB-UniRule"/>
</dbReference>
<gene>
    <name evidence="10" type="ORF">K2173_000871</name>
</gene>
<keyword evidence="6 8" id="KW-0833">Ubl conjugation pathway</keyword>
<dbReference type="SUPFAM" id="SSF48371">
    <property type="entry name" value="ARM repeat"/>
    <property type="match status" value="1"/>
</dbReference>
<dbReference type="EMBL" id="JAIWQS010000003">
    <property type="protein sequence ID" value="KAJ8769096.1"/>
    <property type="molecule type" value="Genomic_DNA"/>
</dbReference>
<evidence type="ECO:0000256" key="6">
    <source>
        <dbReference type="ARBA" id="ARBA00022786"/>
    </source>
</evidence>
<dbReference type="Pfam" id="PF04564">
    <property type="entry name" value="U-box"/>
    <property type="match status" value="1"/>
</dbReference>
<evidence type="ECO:0000256" key="2">
    <source>
        <dbReference type="ARBA" id="ARBA00003861"/>
    </source>
</evidence>
<dbReference type="PANTHER" id="PTHR22849:SF20">
    <property type="entry name" value="U-BOX DOMAIN-CONTAINING PROTEIN 27-RELATED"/>
    <property type="match status" value="1"/>
</dbReference>
<dbReference type="InterPro" id="IPR045210">
    <property type="entry name" value="RING-Ubox_PUB"/>
</dbReference>
<dbReference type="CDD" id="cd16664">
    <property type="entry name" value="RING-Ubox_PUB"/>
    <property type="match status" value="1"/>
</dbReference>
<evidence type="ECO:0000256" key="5">
    <source>
        <dbReference type="ARBA" id="ARBA00022737"/>
    </source>
</evidence>
<reference evidence="10 11" key="1">
    <citation type="submission" date="2021-09" db="EMBL/GenBank/DDBJ databases">
        <title>Genomic insights and catalytic innovation underlie evolution of tropane alkaloids biosynthesis.</title>
        <authorList>
            <person name="Wang Y.-J."/>
            <person name="Tian T."/>
            <person name="Huang J.-P."/>
            <person name="Huang S.-X."/>
        </authorList>
    </citation>
    <scope>NUCLEOTIDE SEQUENCE [LARGE SCALE GENOMIC DNA]</scope>
    <source>
        <strain evidence="10">KIB-2018</strain>
        <tissue evidence="10">Leaf</tissue>
    </source>
</reference>
<evidence type="ECO:0000259" key="9">
    <source>
        <dbReference type="PROSITE" id="PS51698"/>
    </source>
</evidence>
<dbReference type="PROSITE" id="PS51698">
    <property type="entry name" value="U_BOX"/>
    <property type="match status" value="1"/>
</dbReference>
<dbReference type="GO" id="GO:0016567">
    <property type="term" value="P:protein ubiquitination"/>
    <property type="evidence" value="ECO:0007669"/>
    <property type="project" value="UniProtKB-UniRule"/>
</dbReference>
<comment type="pathway">
    <text evidence="3 8">Protein modification; protein ubiquitination.</text>
</comment>
<evidence type="ECO:0000256" key="3">
    <source>
        <dbReference type="ARBA" id="ARBA00004906"/>
    </source>
</evidence>
<dbReference type="InterPro" id="IPR045185">
    <property type="entry name" value="PUB22/23/24-like"/>
</dbReference>
<dbReference type="Proteomes" id="UP001159364">
    <property type="component" value="Linkage Group LG03"/>
</dbReference>
<evidence type="ECO:0000256" key="8">
    <source>
        <dbReference type="RuleBase" id="RU369093"/>
    </source>
</evidence>
<organism evidence="10 11">
    <name type="scientific">Erythroxylum novogranatense</name>
    <dbReference type="NCBI Taxonomy" id="1862640"/>
    <lineage>
        <taxon>Eukaryota</taxon>
        <taxon>Viridiplantae</taxon>
        <taxon>Streptophyta</taxon>
        <taxon>Embryophyta</taxon>
        <taxon>Tracheophyta</taxon>
        <taxon>Spermatophyta</taxon>
        <taxon>Magnoliopsida</taxon>
        <taxon>eudicotyledons</taxon>
        <taxon>Gunneridae</taxon>
        <taxon>Pentapetalae</taxon>
        <taxon>rosids</taxon>
        <taxon>fabids</taxon>
        <taxon>Malpighiales</taxon>
        <taxon>Erythroxylaceae</taxon>
        <taxon>Erythroxylum</taxon>
    </lineage>
</organism>
<comment type="function">
    <text evidence="2 8">Functions as an E3 ubiquitin ligase.</text>
</comment>
<comment type="caution">
    <text evidence="10">The sequence shown here is derived from an EMBL/GenBank/DDBJ whole genome shotgun (WGS) entry which is preliminary data.</text>
</comment>
<dbReference type="SUPFAM" id="SSF57850">
    <property type="entry name" value="RING/U-box"/>
    <property type="match status" value="1"/>
</dbReference>
<dbReference type="InterPro" id="IPR016024">
    <property type="entry name" value="ARM-type_fold"/>
</dbReference>
<dbReference type="PANTHER" id="PTHR22849">
    <property type="entry name" value="WDSAM1 PROTEIN"/>
    <property type="match status" value="1"/>
</dbReference>
<dbReference type="InterPro" id="IPR058678">
    <property type="entry name" value="ARM_PUB"/>
</dbReference>